<accession>A0A5D0UBC5</accession>
<dbReference type="OrthoDB" id="3504495at2"/>
<organism evidence="3 4">
    <name type="scientific">Actinomadura syzygii</name>
    <dbReference type="NCBI Taxonomy" id="1427538"/>
    <lineage>
        <taxon>Bacteria</taxon>
        <taxon>Bacillati</taxon>
        <taxon>Actinomycetota</taxon>
        <taxon>Actinomycetes</taxon>
        <taxon>Streptosporangiales</taxon>
        <taxon>Thermomonosporaceae</taxon>
        <taxon>Actinomadura</taxon>
    </lineage>
</organism>
<dbReference type="InterPro" id="IPR050807">
    <property type="entry name" value="TransReg_Diox_bact_type"/>
</dbReference>
<protein>
    <submittedName>
        <fullName evidence="3">Helix-turn-helix domain-containing protein</fullName>
    </submittedName>
</protein>
<dbReference type="Pfam" id="PF13560">
    <property type="entry name" value="HTH_31"/>
    <property type="match status" value="1"/>
</dbReference>
<dbReference type="AlphaFoldDB" id="A0A5D0UBC5"/>
<dbReference type="InterPro" id="IPR001387">
    <property type="entry name" value="Cro/C1-type_HTH"/>
</dbReference>
<comment type="caution">
    <text evidence="3">The sequence shown here is derived from an EMBL/GenBank/DDBJ whole genome shotgun (WGS) entry which is preliminary data.</text>
</comment>
<evidence type="ECO:0000256" key="1">
    <source>
        <dbReference type="ARBA" id="ARBA00023125"/>
    </source>
</evidence>
<dbReference type="SMART" id="SM00530">
    <property type="entry name" value="HTH_XRE"/>
    <property type="match status" value="1"/>
</dbReference>
<dbReference type="GO" id="GO:0005829">
    <property type="term" value="C:cytosol"/>
    <property type="evidence" value="ECO:0007669"/>
    <property type="project" value="TreeGrafter"/>
</dbReference>
<sequence length="405" mass="43417">MLQERCSAVSNSNDTEETVGVRLARERKRRGLTQTGLAQRISYSRSFLAGVEAGHRMPSPSFVSAVARALGVDPAALYGQPYDVHDDYSLHAAIPALRRALVAAEIGPDLDAPPRPLDTLAAEVATVRRLLNEAQMTKAGNSLPPALDELAAHAHQTDDPRAWALLSRGLYLGASFARRLGCTGDALALLQAETATAARADDPNLPLLIPLLKALVLMGMDDTRQGLKLLNRAIGRVDLSRPDGPEVAGALELRAAILAARLGEEGAAAAWDHHGRAVERIRSAGTVAEIHGQQTNTANAAIHGAAVAVELGDVDEAIRRDAEIGDRTLDALSEERVAHHAIDMSRALTEAGAYDRALDRLTSADHIAPQFTRAHPSAHVVVAHLVDVRRALPEPLRRLDRRIRT</sequence>
<dbReference type="EMBL" id="VSFF01000005">
    <property type="protein sequence ID" value="TYC15427.1"/>
    <property type="molecule type" value="Genomic_DNA"/>
</dbReference>
<gene>
    <name evidence="3" type="ORF">FXF65_15315</name>
</gene>
<dbReference type="SUPFAM" id="SSF47413">
    <property type="entry name" value="lambda repressor-like DNA-binding domains"/>
    <property type="match status" value="1"/>
</dbReference>
<keyword evidence="1" id="KW-0238">DNA-binding</keyword>
<evidence type="ECO:0000313" key="3">
    <source>
        <dbReference type="EMBL" id="TYC15427.1"/>
    </source>
</evidence>
<dbReference type="InterPro" id="IPR010982">
    <property type="entry name" value="Lambda_DNA-bd_dom_sf"/>
</dbReference>
<feature type="domain" description="HTH cro/C1-type" evidence="2">
    <location>
        <begin position="23"/>
        <end position="77"/>
    </location>
</feature>
<dbReference type="CDD" id="cd00093">
    <property type="entry name" value="HTH_XRE"/>
    <property type="match status" value="1"/>
</dbReference>
<dbReference type="PANTHER" id="PTHR46797">
    <property type="entry name" value="HTH-TYPE TRANSCRIPTIONAL REGULATOR"/>
    <property type="match status" value="1"/>
</dbReference>
<reference evidence="3 4" key="1">
    <citation type="submission" date="2019-08" db="EMBL/GenBank/DDBJ databases">
        <title>Actinomadura sp. nov. CYP1-5 isolated from mountain soil.</title>
        <authorList>
            <person name="Songsumanus A."/>
            <person name="Kuncharoen N."/>
            <person name="Kudo T."/>
            <person name="Yuki M."/>
            <person name="Igarashi Y."/>
            <person name="Tanasupawat S."/>
        </authorList>
    </citation>
    <scope>NUCLEOTIDE SEQUENCE [LARGE SCALE GENOMIC DNA]</scope>
    <source>
        <strain evidence="3 4">GKU157</strain>
    </source>
</reference>
<dbReference type="Proteomes" id="UP000322634">
    <property type="component" value="Unassembled WGS sequence"/>
</dbReference>
<dbReference type="GO" id="GO:0003700">
    <property type="term" value="F:DNA-binding transcription factor activity"/>
    <property type="evidence" value="ECO:0007669"/>
    <property type="project" value="TreeGrafter"/>
</dbReference>
<name>A0A5D0UBC5_9ACTN</name>
<evidence type="ECO:0000313" key="4">
    <source>
        <dbReference type="Proteomes" id="UP000322634"/>
    </source>
</evidence>
<dbReference type="Gene3D" id="1.10.260.40">
    <property type="entry name" value="lambda repressor-like DNA-binding domains"/>
    <property type="match status" value="1"/>
</dbReference>
<dbReference type="GO" id="GO:0003677">
    <property type="term" value="F:DNA binding"/>
    <property type="evidence" value="ECO:0007669"/>
    <property type="project" value="UniProtKB-KW"/>
</dbReference>
<keyword evidence="4" id="KW-1185">Reference proteome</keyword>
<evidence type="ECO:0000259" key="2">
    <source>
        <dbReference type="PROSITE" id="PS50943"/>
    </source>
</evidence>
<proteinExistence type="predicted"/>
<dbReference type="PROSITE" id="PS50943">
    <property type="entry name" value="HTH_CROC1"/>
    <property type="match status" value="1"/>
</dbReference>
<dbReference type="PANTHER" id="PTHR46797:SF1">
    <property type="entry name" value="METHYLPHOSPHONATE SYNTHASE"/>
    <property type="match status" value="1"/>
</dbReference>